<evidence type="ECO:0000313" key="2">
    <source>
        <dbReference type="Proteomes" id="UP001321477"/>
    </source>
</evidence>
<name>A0ABM8GZW3_9MICO</name>
<dbReference type="EMBL" id="AP027734">
    <property type="protein sequence ID" value="BDZ54041.1"/>
    <property type="molecule type" value="Genomic_DNA"/>
</dbReference>
<organism evidence="1 2">
    <name type="scientific">Agromyces marinus</name>
    <dbReference type="NCBI Taxonomy" id="1389020"/>
    <lineage>
        <taxon>Bacteria</taxon>
        <taxon>Bacillati</taxon>
        <taxon>Actinomycetota</taxon>
        <taxon>Actinomycetes</taxon>
        <taxon>Micrococcales</taxon>
        <taxon>Microbacteriaceae</taxon>
        <taxon>Agromyces</taxon>
    </lineage>
</organism>
<accession>A0ABM8GZW3</accession>
<protein>
    <submittedName>
        <fullName evidence="1">Uncharacterized protein</fullName>
    </submittedName>
</protein>
<dbReference type="Proteomes" id="UP001321477">
    <property type="component" value="Chromosome"/>
</dbReference>
<evidence type="ECO:0000313" key="1">
    <source>
        <dbReference type="EMBL" id="BDZ54041.1"/>
    </source>
</evidence>
<keyword evidence="2" id="KW-1185">Reference proteome</keyword>
<sequence>MNVLSLEFAGYLAGEVDFGPVRDRHPVGPGTVRDQLDLAVGRVASVVESDGAFGEFAALTVVGFSDRNDTPGLSCDQRRASESSASFDRAGFAWQWLQQAVLGHLVTPRPDWWSSSGAVTWFIVPTGAAILEHDPPVSEAERRRNRRVKFVFSFFGA</sequence>
<proteinExistence type="predicted"/>
<reference evidence="2" key="1">
    <citation type="journal article" date="2019" name="Int. J. Syst. Evol. Microbiol.">
        <title>The Global Catalogue of Microorganisms (GCM) 10K type strain sequencing project: providing services to taxonomists for standard genome sequencing and annotation.</title>
        <authorList>
            <consortium name="The Broad Institute Genomics Platform"/>
            <consortium name="The Broad Institute Genome Sequencing Center for Infectious Disease"/>
            <person name="Wu L."/>
            <person name="Ma J."/>
        </authorList>
    </citation>
    <scope>NUCLEOTIDE SEQUENCE [LARGE SCALE GENOMIC DNA]</scope>
    <source>
        <strain evidence="2">NBRC 109019</strain>
    </source>
</reference>
<gene>
    <name evidence="1" type="ORF">GCM10025870_11140</name>
</gene>